<proteinExistence type="predicted"/>
<evidence type="ECO:0000313" key="2">
    <source>
        <dbReference type="Proteomes" id="UP001139981"/>
    </source>
</evidence>
<dbReference type="EMBL" id="JANBVB010001706">
    <property type="protein sequence ID" value="KAJ2889707.1"/>
    <property type="molecule type" value="Genomic_DNA"/>
</dbReference>
<organism evidence="1 2">
    <name type="scientific">Coemansia aciculifera</name>
    <dbReference type="NCBI Taxonomy" id="417176"/>
    <lineage>
        <taxon>Eukaryota</taxon>
        <taxon>Fungi</taxon>
        <taxon>Fungi incertae sedis</taxon>
        <taxon>Zoopagomycota</taxon>
        <taxon>Kickxellomycotina</taxon>
        <taxon>Kickxellomycetes</taxon>
        <taxon>Kickxellales</taxon>
        <taxon>Kickxellaceae</taxon>
        <taxon>Coemansia</taxon>
    </lineage>
</organism>
<sequence length="223" mass="22055">MSRGGFSRGGRGGSGGGRGGGGRGGGRGGSFGGHASYGPPDTVLEMGRYMHACEGEMVCQSTSVDNKVPYFNAPIFLENKTQIGKVDEILGPINQVYFTVKLQDGVVADSFKAQDRVFIAPDRLLPLEKFLPRPVVAGPKIKKRGAAAGRGARGAPRGGARGGARGGFGGGRGGGSRGGFSAGGRGGGFSAGGRGGFGGRGGSGGSRGGFGGGRGGGRGRGGY</sequence>
<gene>
    <name evidence="1" type="primary">GAR1</name>
    <name evidence="1" type="ORF">IWW38_004548</name>
</gene>
<keyword evidence="2" id="KW-1185">Reference proteome</keyword>
<reference evidence="1" key="1">
    <citation type="submission" date="2022-07" db="EMBL/GenBank/DDBJ databases">
        <title>Phylogenomic reconstructions and comparative analyses of Kickxellomycotina fungi.</title>
        <authorList>
            <person name="Reynolds N.K."/>
            <person name="Stajich J.E."/>
            <person name="Barry K."/>
            <person name="Grigoriev I.V."/>
            <person name="Crous P."/>
            <person name="Smith M.E."/>
        </authorList>
    </citation>
    <scope>NUCLEOTIDE SEQUENCE</scope>
    <source>
        <strain evidence="1">CBS 190363</strain>
    </source>
</reference>
<name>A0ACC1LY80_9FUNG</name>
<accession>A0ACC1LY80</accession>
<dbReference type="Proteomes" id="UP001139981">
    <property type="component" value="Unassembled WGS sequence"/>
</dbReference>
<protein>
    <submittedName>
        <fullName evidence="1">H/ACA snoRNP pseudouridylase subunit</fullName>
    </submittedName>
</protein>
<evidence type="ECO:0000313" key="1">
    <source>
        <dbReference type="EMBL" id="KAJ2889707.1"/>
    </source>
</evidence>
<comment type="caution">
    <text evidence="1">The sequence shown here is derived from an EMBL/GenBank/DDBJ whole genome shotgun (WGS) entry which is preliminary data.</text>
</comment>